<dbReference type="Ensembl" id="ENSCCET00000019716.1">
    <property type="protein sequence ID" value="ENSCCEP00000012648.1"/>
    <property type="gene ID" value="ENSCCEG00000012187.1"/>
</dbReference>
<dbReference type="PANTHER" id="PTHR12563">
    <property type="entry name" value="GLYCEROL-3-PHOSPHATE ACYLTRANSFERASE"/>
    <property type="match status" value="1"/>
</dbReference>
<dbReference type="GO" id="GO:0019432">
    <property type="term" value="P:triglyceride biosynthetic process"/>
    <property type="evidence" value="ECO:0007669"/>
    <property type="project" value="TreeGrafter"/>
</dbReference>
<feature type="domain" description="Phospholipid/glycerol acyltransferase" evidence="1">
    <location>
        <begin position="333"/>
        <end position="464"/>
    </location>
</feature>
<keyword evidence="3" id="KW-1185">Reference proteome</keyword>
<dbReference type="GO" id="GO:0008654">
    <property type="term" value="P:phospholipid biosynthetic process"/>
    <property type="evidence" value="ECO:0007669"/>
    <property type="project" value="TreeGrafter"/>
</dbReference>
<dbReference type="AlphaFoldDB" id="A0A8C0UUT6"/>
<dbReference type="GO" id="GO:0006072">
    <property type="term" value="P:glycerol-3-phosphate metabolic process"/>
    <property type="evidence" value="ECO:0007669"/>
    <property type="project" value="TreeGrafter"/>
</dbReference>
<organism evidence="2 3">
    <name type="scientific">Cyanistes caeruleus</name>
    <name type="common">Eurasian blue tit</name>
    <name type="synonym">Parus caeruleus</name>
    <dbReference type="NCBI Taxonomy" id="156563"/>
    <lineage>
        <taxon>Eukaryota</taxon>
        <taxon>Metazoa</taxon>
        <taxon>Chordata</taxon>
        <taxon>Craniata</taxon>
        <taxon>Vertebrata</taxon>
        <taxon>Euteleostomi</taxon>
        <taxon>Archelosauria</taxon>
        <taxon>Archosauria</taxon>
        <taxon>Dinosauria</taxon>
        <taxon>Saurischia</taxon>
        <taxon>Theropoda</taxon>
        <taxon>Coelurosauria</taxon>
        <taxon>Aves</taxon>
        <taxon>Neognathae</taxon>
        <taxon>Neoaves</taxon>
        <taxon>Telluraves</taxon>
        <taxon>Australaves</taxon>
        <taxon>Passeriformes</taxon>
        <taxon>Paridae</taxon>
        <taxon>Cyanistes</taxon>
    </lineage>
</organism>
<sequence>MGAVLPVRGVLPPHLGPVGPVWAVLPPSGPQGPVWAVLPPSGPLEPVWGVFPPSGSQGPVWGVFHPSRRNVRCQCGLCCPPQFHRSCGVLIPPPRLCGAHVGSLSQLLFCVSQASQNSPFHLFVSAGFFPGPLSTSSPQFGGVPPAMTSPRIQTWISHSGPKLEVFIPFLGKYHHPVSGRCCQTCTPRSWDGFYPKDLAALGFRDVSRVTETDTRFRGWLVRRVCGFLAAWEWEIPAETPGELLVRICSSRRVQDAASGRDPGSGGDEGSRRRWKEEISRILGEIQAPLSPLLLRLCHWLLPKLLTRLFLSVQLHRGQLEMVQRAARTPEVPLVFLCSHRSQVDALLLSFVLLSQRIGLPRVMVGAWTSPRLRSLLQRLGGIFLPSGMVHTRSARDEELPGAVLDMYIQELLRSRQPLILFLEEPPGSLQLADPARCWLLRVLRALRDRAVPDVLIVPVGIAYDVAPGTVEQDELPPQPLGIGTCLWAAFQALRRHPGCARVDFSQPFSLREFVDNNLVGPVLTGNHPEQLLLPTILGRRPLDVGNVGTLSPSLGTEEETLVTALGLHALSDSSTCSAITAVGITAALLLHRHQEVVLLPWLMWDFSELLEQLLLRGRAVGFSGQLRALLGHSLRQLQPLLAPLLPGTPRAALGPPKALARAQLGRLAGGVRHHLAREAVGACAIRALLLEVLPILGPPSSLTRIVLSRDELLHKILELLQLLPLTLLGLQPCQPTDCHSLDILDKLILGGLLEEEEPESERWGCDVAPQGFLRGRSLGSFTDDSDSDSEHGVPKQCYKLSEPQGFPGFLLFLCRLLSPILQTYSRAVEFLERPPWPQPEADYVEALLEFLAEDEDGYPDRSLALSSLQSFKDMGVLEELQSPTGRLLQLSQPFQSAFIREKLGAFIHQFTQQ</sequence>
<dbReference type="PANTHER" id="PTHR12563:SF15">
    <property type="entry name" value="GLYCEROL-3-PHOSPHATE ACYLTRANSFERASE 2, MITOCHONDRIAL"/>
    <property type="match status" value="1"/>
</dbReference>
<name>A0A8C0UUT6_CYACU</name>
<dbReference type="GO" id="GO:0034587">
    <property type="term" value="P:piRNA processing"/>
    <property type="evidence" value="ECO:0007669"/>
    <property type="project" value="TreeGrafter"/>
</dbReference>
<accession>A0A8C0UUT6</accession>
<dbReference type="GO" id="GO:0004366">
    <property type="term" value="F:glycerol-3-phosphate O-acyltransferase activity"/>
    <property type="evidence" value="ECO:0007669"/>
    <property type="project" value="TreeGrafter"/>
</dbReference>
<reference evidence="2" key="1">
    <citation type="submission" date="2025-08" db="UniProtKB">
        <authorList>
            <consortium name="Ensembl"/>
        </authorList>
    </citation>
    <scope>IDENTIFICATION</scope>
</reference>
<dbReference type="GO" id="GO:0006631">
    <property type="term" value="P:fatty acid metabolic process"/>
    <property type="evidence" value="ECO:0007669"/>
    <property type="project" value="TreeGrafter"/>
</dbReference>
<dbReference type="GO" id="GO:0031966">
    <property type="term" value="C:mitochondrial membrane"/>
    <property type="evidence" value="ECO:0007669"/>
    <property type="project" value="TreeGrafter"/>
</dbReference>
<evidence type="ECO:0000313" key="2">
    <source>
        <dbReference type="Ensembl" id="ENSCCEP00000012648.1"/>
    </source>
</evidence>
<evidence type="ECO:0000313" key="3">
    <source>
        <dbReference type="Proteomes" id="UP000694410"/>
    </source>
</evidence>
<proteinExistence type="predicted"/>
<dbReference type="InterPro" id="IPR045520">
    <property type="entry name" value="GPAT/DHAPAT_C"/>
</dbReference>
<dbReference type="InterPro" id="IPR002123">
    <property type="entry name" value="Plipid/glycerol_acylTrfase"/>
</dbReference>
<reference evidence="2" key="2">
    <citation type="submission" date="2025-09" db="UniProtKB">
        <authorList>
            <consortium name="Ensembl"/>
        </authorList>
    </citation>
    <scope>IDENTIFICATION</scope>
</reference>
<dbReference type="InterPro" id="IPR022284">
    <property type="entry name" value="GPAT/DHAPAT"/>
</dbReference>
<evidence type="ECO:0000259" key="1">
    <source>
        <dbReference type="SMART" id="SM00563"/>
    </source>
</evidence>
<protein>
    <submittedName>
        <fullName evidence="2">Glycerol-3-phosphate acyltransferase 2, mitochondrial</fullName>
    </submittedName>
</protein>
<dbReference type="Proteomes" id="UP000694410">
    <property type="component" value="Unplaced"/>
</dbReference>
<dbReference type="SMART" id="SM00563">
    <property type="entry name" value="PlsC"/>
    <property type="match status" value="1"/>
</dbReference>
<dbReference type="Pfam" id="PF19277">
    <property type="entry name" value="GPAT_C"/>
    <property type="match status" value="1"/>
</dbReference>
<gene>
    <name evidence="2" type="primary">GPAT2</name>
</gene>